<dbReference type="GO" id="GO:0006113">
    <property type="term" value="P:fermentation"/>
    <property type="evidence" value="ECO:0007669"/>
    <property type="project" value="UniProtKB-ARBA"/>
</dbReference>
<dbReference type="SUPFAM" id="SSF56796">
    <property type="entry name" value="Dehydroquinate synthase-like"/>
    <property type="match status" value="1"/>
</dbReference>
<dbReference type="Pfam" id="PF00465">
    <property type="entry name" value="Fe-ADH"/>
    <property type="match status" value="1"/>
</dbReference>
<dbReference type="PROSITE" id="PS51987">
    <property type="entry name" value="GS_CATALYTIC"/>
    <property type="match status" value="1"/>
</dbReference>
<keyword evidence="5" id="KW-0560">Oxidoreductase</keyword>
<dbReference type="GO" id="GO:0046872">
    <property type="term" value="F:metal ion binding"/>
    <property type="evidence" value="ECO:0007669"/>
    <property type="project" value="InterPro"/>
</dbReference>
<dbReference type="InterPro" id="IPR036651">
    <property type="entry name" value="Gln_synt_N_sf"/>
</dbReference>
<dbReference type="InterPro" id="IPR015590">
    <property type="entry name" value="Aldehyde_DH_dom"/>
</dbReference>
<dbReference type="GO" id="GO:0016620">
    <property type="term" value="F:oxidoreductase activity, acting on the aldehyde or oxo group of donors, NAD or NADP as acceptor"/>
    <property type="evidence" value="ECO:0007669"/>
    <property type="project" value="InterPro"/>
</dbReference>
<proteinExistence type="inferred from homology"/>
<dbReference type="GO" id="GO:0006542">
    <property type="term" value="P:glutamine biosynthetic process"/>
    <property type="evidence" value="ECO:0007669"/>
    <property type="project" value="InterPro"/>
</dbReference>
<dbReference type="Gene3D" id="3.30.590.10">
    <property type="entry name" value="Glutamine synthetase/guanido kinase, catalytic domain"/>
    <property type="match status" value="1"/>
</dbReference>
<dbReference type="SUPFAM" id="SSF55931">
    <property type="entry name" value="Glutamine synthetase/guanido kinase"/>
    <property type="match status" value="1"/>
</dbReference>
<dbReference type="InterPro" id="IPR001670">
    <property type="entry name" value="ADH_Fe/GldA"/>
</dbReference>
<evidence type="ECO:0000256" key="6">
    <source>
        <dbReference type="ARBA" id="ARBA00074847"/>
    </source>
</evidence>
<dbReference type="Pfam" id="PF00171">
    <property type="entry name" value="Aldedh"/>
    <property type="match status" value="1"/>
</dbReference>
<dbReference type="CDD" id="cd07102">
    <property type="entry name" value="ALDH_EDX86601"/>
    <property type="match status" value="1"/>
</dbReference>
<evidence type="ECO:0000256" key="4">
    <source>
        <dbReference type="ARBA" id="ARBA00022840"/>
    </source>
</evidence>
<evidence type="ECO:0000313" key="12">
    <source>
        <dbReference type="EMBL" id="CAJ1391382.1"/>
    </source>
</evidence>
<dbReference type="GO" id="GO:0006576">
    <property type="term" value="P:biogenic amine metabolic process"/>
    <property type="evidence" value="ECO:0007669"/>
    <property type="project" value="UniProtKB-ARBA"/>
</dbReference>
<dbReference type="FunFam" id="3.10.20.70:FF:000015">
    <property type="entry name" value="Putative glutamine synthetase"/>
    <property type="match status" value="1"/>
</dbReference>
<evidence type="ECO:0000256" key="9">
    <source>
        <dbReference type="SAM" id="MobiDB-lite"/>
    </source>
</evidence>
<dbReference type="FunFam" id="3.40.50.1970:FF:000003">
    <property type="entry name" value="Alcohol dehydrogenase, iron-containing"/>
    <property type="match status" value="1"/>
</dbReference>
<feature type="domain" description="GS beta-grasp" evidence="10">
    <location>
        <begin position="272"/>
        <end position="367"/>
    </location>
</feature>
<evidence type="ECO:0000256" key="5">
    <source>
        <dbReference type="ARBA" id="ARBA00023002"/>
    </source>
</evidence>
<dbReference type="Gene3D" id="3.40.50.1970">
    <property type="match status" value="1"/>
</dbReference>
<feature type="compositionally biased region" description="Polar residues" evidence="9">
    <location>
        <begin position="1"/>
        <end position="11"/>
    </location>
</feature>
<evidence type="ECO:0000256" key="2">
    <source>
        <dbReference type="ARBA" id="ARBA00022598"/>
    </source>
</evidence>
<dbReference type="Gene3D" id="3.40.605.10">
    <property type="entry name" value="Aldehyde Dehydrogenase, Chain A, domain 1"/>
    <property type="match status" value="1"/>
</dbReference>
<evidence type="ECO:0000256" key="7">
    <source>
        <dbReference type="ARBA" id="ARBA00076695"/>
    </source>
</evidence>
<dbReference type="SMART" id="SM01230">
    <property type="entry name" value="Gln-synt_C"/>
    <property type="match status" value="1"/>
</dbReference>
<feature type="region of interest" description="Disordered" evidence="9">
    <location>
        <begin position="1"/>
        <end position="23"/>
    </location>
</feature>
<evidence type="ECO:0000259" key="11">
    <source>
        <dbReference type="PROSITE" id="PS51987"/>
    </source>
</evidence>
<dbReference type="InterPro" id="IPR018211">
    <property type="entry name" value="ADH_Fe_CS"/>
</dbReference>
<accession>A0AA36IRA0</accession>
<dbReference type="Proteomes" id="UP001178507">
    <property type="component" value="Unassembled WGS sequence"/>
</dbReference>
<dbReference type="Gene3D" id="3.40.309.10">
    <property type="entry name" value="Aldehyde Dehydrogenase, Chain A, domain 2"/>
    <property type="match status" value="1"/>
</dbReference>
<reference evidence="12" key="1">
    <citation type="submission" date="2023-08" db="EMBL/GenBank/DDBJ databases">
        <authorList>
            <person name="Chen Y."/>
            <person name="Shah S."/>
            <person name="Dougan E. K."/>
            <person name="Thang M."/>
            <person name="Chan C."/>
        </authorList>
    </citation>
    <scope>NUCLEOTIDE SEQUENCE</scope>
</reference>
<dbReference type="Pfam" id="PF25137">
    <property type="entry name" value="ADH_Fe_C"/>
    <property type="match status" value="1"/>
</dbReference>
<dbReference type="PROSITE" id="PS00913">
    <property type="entry name" value="ADH_IRON_1"/>
    <property type="match status" value="1"/>
</dbReference>
<dbReference type="InterPro" id="IPR014746">
    <property type="entry name" value="Gln_synth/guanido_kin_cat_dom"/>
</dbReference>
<dbReference type="GO" id="GO:0005524">
    <property type="term" value="F:ATP binding"/>
    <property type="evidence" value="ECO:0007669"/>
    <property type="project" value="UniProtKB-KW"/>
</dbReference>
<dbReference type="InterPro" id="IPR016163">
    <property type="entry name" value="Ald_DH_C"/>
</dbReference>
<comment type="similarity">
    <text evidence="1 8">Belongs to the glutamine synthetase family.</text>
</comment>
<name>A0AA36IRA0_9DINO</name>
<dbReference type="GO" id="GO:0016616">
    <property type="term" value="F:oxidoreductase activity, acting on the CH-OH group of donors, NAD or NADP as acceptor"/>
    <property type="evidence" value="ECO:0007669"/>
    <property type="project" value="UniProtKB-ARBA"/>
</dbReference>
<dbReference type="Gene3D" id="3.40.630.40">
    <property type="entry name" value="Zn-dependent exopeptidases"/>
    <property type="match status" value="1"/>
</dbReference>
<dbReference type="Pfam" id="PF05013">
    <property type="entry name" value="FGase"/>
    <property type="match status" value="1"/>
</dbReference>
<protein>
    <recommendedName>
        <fullName evidence="6">Alcohol dehydrogenase 4</fullName>
    </recommendedName>
    <alternativeName>
        <fullName evidence="7">Alcohol dehydrogenase IV</fullName>
    </alternativeName>
</protein>
<feature type="domain" description="GS catalytic" evidence="11">
    <location>
        <begin position="375"/>
        <end position="753"/>
    </location>
</feature>
<evidence type="ECO:0000256" key="3">
    <source>
        <dbReference type="ARBA" id="ARBA00022741"/>
    </source>
</evidence>
<evidence type="ECO:0000256" key="8">
    <source>
        <dbReference type="PROSITE-ProRule" id="PRU01330"/>
    </source>
</evidence>
<dbReference type="FunFam" id="1.20.1090.10:FF:000001">
    <property type="entry name" value="Aldehyde-alcohol dehydrogenase"/>
    <property type="match status" value="1"/>
</dbReference>
<sequence length="1490" mass="160464">MRGYSVTVSQSDAHDDEPVDSPVRVHNEDGASPIVLVCEHASNHIPPIYGGLGIDAATAMSHAAYDPGAFPVAKHLSALFDAPLVAGTVSRLIYDCNRPPEAPSAMPERSERFVIAGNQGLSESERAARVEAVYRPFERTLDRLLDARPDGFLVTVHSFTPVFNGVSREVELGILHDADSRLADAMLASADTISLRTGRNVPYGPEDGVTHTLVRHALPRRWPNVMLEIRNDLIADGSAQRRIADQIHGAPMTSQSKRALSFEALTAMTDAGEIDTVLVCLVDMQGRLMGKRFHARHFVDTAHEETHCCDYLLATDLEMATPDGYAATSWEKGYGDYTMKPDLSTLRLVPWLEGTAMVLCDVLDHHNHAPVPHDPRAVLKRQIDRLAALGYEAMAATELEFFLFENSYEELRHAGYRPLVPISGYNEDYHIFQTTKEEAILRPVRNHLYAAGIPVENTKGEAEAGQEELNIRYSTAMLCADYHTIAKHAVKEIAWQNGVAATFMPKWDHRRVGSAAHIHQSLWKDGEPAFRDPAADLGMSDVMRSYVAGLIRYAPDYTFFLAPYVNSYKRFAKGTFAPTKIAWSVDNRTAGFRLCGEDTKAVRIECRIGGSDLNPYLAQAAMMAAGMAGIDEGLTLQAPAVGDLYGDDSAPDIPRTLLAAAEALRGSAMLRNAMGDDVVDHYVRCAQWELEEFERAVTDWEEQAGHACARARSAQPAWAAVPLDARIALVRKAVALIGEQTDRMTTELAHQMGRPVRYGGEYGGFSERARYMADIAAEALAPLVVEDSAAFVRTIKREPVGVVLVVAPWNYPYMTAINTIAPALIAGNTVVLKHATQTLLVGEHLAEAFHAAGVPEDVFQNVFLDHETTSALIADRAFDLVNFTGSVGGGRAMERAAAGTFTAVNTELGGKDPGYVRADADIDAAVAGLIDGAMFNSGQCCCGIERIYVHESIYDAFVEKAVELVRGYRLGNPLDPETTIGPMAHIRFADAVRTQIDAAIKTGATAHIETASEDDGGAYLTPQVLTGVNHQMAVMREESFGPVVGIMPVRDDEEAIALMNDSHYGLTASLWTADADAAEAIGARIHTGTVFMNRCDYLDPALCWTGCKDTGRGAGLSALGYHAVTRPKSYHLKKACAQAGIAKPLLVTDRGLAALPVTANTLDMMESAGLGRAVFAEVDPNPTEINMDAGIAAYKAGGHDGVIAFGGGSGLDLGKMIAFMAGQSRPVWDFEDIGDWWTRADADAIAPIVAVPTTAGTGSEVGRASVITNSQTHVKKIIFHPKVLPSVVICDPELTVGMPPAITAGTGMDAFIHCLEAYCSPHYHPMSQGIALEGMRLANDYLPRAYADGGDLEARAHMMSAAALGAVAFQKGLGAMHALSHPVGAIYNTHHGTTNAVVMPAVLRLNRPAIEGRIARAAAYLGIDGGFDGFFDHVMAMRESLGVPDRLGVMGVGTDRIDELVAMALEDPSAGGNPVPMTADNTHALYRATI</sequence>
<dbReference type="InterPro" id="IPR016161">
    <property type="entry name" value="Ald_DH/histidinol_DH"/>
</dbReference>
<dbReference type="PANTHER" id="PTHR11699">
    <property type="entry name" value="ALDEHYDE DEHYDROGENASE-RELATED"/>
    <property type="match status" value="1"/>
</dbReference>
<dbReference type="FunFam" id="3.40.309.10:FF:000009">
    <property type="entry name" value="Aldehyde dehydrogenase A"/>
    <property type="match status" value="1"/>
</dbReference>
<evidence type="ECO:0000313" key="13">
    <source>
        <dbReference type="Proteomes" id="UP001178507"/>
    </source>
</evidence>
<dbReference type="CDD" id="cd14861">
    <property type="entry name" value="Fe-ADH-like"/>
    <property type="match status" value="1"/>
</dbReference>
<dbReference type="InterPro" id="IPR008146">
    <property type="entry name" value="Gln_synth_cat_dom"/>
</dbReference>
<dbReference type="Gene3D" id="1.20.1090.10">
    <property type="entry name" value="Dehydroquinate synthase-like - alpha domain"/>
    <property type="match status" value="1"/>
</dbReference>
<dbReference type="PROSITE" id="PS51986">
    <property type="entry name" value="GS_BETA_GRASP"/>
    <property type="match status" value="1"/>
</dbReference>
<keyword evidence="13" id="KW-1185">Reference proteome</keyword>
<evidence type="ECO:0000259" key="10">
    <source>
        <dbReference type="PROSITE" id="PS51986"/>
    </source>
</evidence>
<dbReference type="InterPro" id="IPR008147">
    <property type="entry name" value="Gln_synt_N"/>
</dbReference>
<dbReference type="InterPro" id="IPR056798">
    <property type="entry name" value="ADH_Fe_C"/>
</dbReference>
<dbReference type="FunFam" id="3.30.590.10:FF:000005">
    <property type="entry name" value="Probable glutamine synthetase"/>
    <property type="match status" value="1"/>
</dbReference>
<dbReference type="GO" id="GO:0004356">
    <property type="term" value="F:glutamine synthetase activity"/>
    <property type="evidence" value="ECO:0007669"/>
    <property type="project" value="InterPro"/>
</dbReference>
<dbReference type="InterPro" id="IPR007709">
    <property type="entry name" value="N-FG_amidohydro"/>
</dbReference>
<dbReference type="EMBL" id="CAUJNA010002223">
    <property type="protein sequence ID" value="CAJ1391382.1"/>
    <property type="molecule type" value="Genomic_DNA"/>
</dbReference>
<organism evidence="12 13">
    <name type="scientific">Effrenium voratum</name>
    <dbReference type="NCBI Taxonomy" id="2562239"/>
    <lineage>
        <taxon>Eukaryota</taxon>
        <taxon>Sar</taxon>
        <taxon>Alveolata</taxon>
        <taxon>Dinophyceae</taxon>
        <taxon>Suessiales</taxon>
        <taxon>Symbiodiniaceae</taxon>
        <taxon>Effrenium</taxon>
    </lineage>
</organism>
<keyword evidence="3" id="KW-0547">Nucleotide-binding</keyword>
<comment type="caution">
    <text evidence="12">The sequence shown here is derived from an EMBL/GenBank/DDBJ whole genome shotgun (WGS) entry which is preliminary data.</text>
</comment>
<evidence type="ECO:0000256" key="1">
    <source>
        <dbReference type="ARBA" id="ARBA00009897"/>
    </source>
</evidence>
<gene>
    <name evidence="12" type="ORF">EVOR1521_LOCUS16646</name>
</gene>
<dbReference type="SUPFAM" id="SSF53720">
    <property type="entry name" value="ALDH-like"/>
    <property type="match status" value="1"/>
</dbReference>
<dbReference type="SUPFAM" id="SSF53187">
    <property type="entry name" value="Zn-dependent exopeptidases"/>
    <property type="match status" value="1"/>
</dbReference>
<dbReference type="Gene3D" id="3.10.20.70">
    <property type="entry name" value="Glutamine synthetase, N-terminal domain"/>
    <property type="match status" value="1"/>
</dbReference>
<keyword evidence="4" id="KW-0067">ATP-binding</keyword>
<dbReference type="InterPro" id="IPR016162">
    <property type="entry name" value="Ald_DH_N"/>
</dbReference>
<dbReference type="SUPFAM" id="SSF54368">
    <property type="entry name" value="Glutamine synthetase, N-terminal domain"/>
    <property type="match status" value="1"/>
</dbReference>
<keyword evidence="2" id="KW-0436">Ligase</keyword>